<feature type="compositionally biased region" description="Gly residues" evidence="1">
    <location>
        <begin position="204"/>
        <end position="225"/>
    </location>
</feature>
<dbReference type="Proteomes" id="UP000076717">
    <property type="component" value="Unassembled WGS sequence"/>
</dbReference>
<name>A0A162J3F9_9MICO</name>
<evidence type="ECO:0000313" key="6">
    <source>
        <dbReference type="Proteomes" id="UP000465031"/>
    </source>
</evidence>
<sequence length="225" mass="21773">MRRLRLRAAGAVLASALLLSGCSAAPQGIDEGTAQTLDDAVVAVAERASAEDYPGALAELAGLQSALDSALAGGSVSAERAATVQARVDAVRADLDALVGGADDPTPVRTPSSAPGQTTPEETGPVEEDPEPAPAATEEAPAPEPTPEEPVETPEEPVETPEEPVEPAEPTEEAPGAPGNSGDAPGRSGDSSGSNGDAPATGGDSSGNGGSAPGAGGDSSGPGRG</sequence>
<evidence type="ECO:0000313" key="3">
    <source>
        <dbReference type="EMBL" id="KZX21627.1"/>
    </source>
</evidence>
<gene>
    <name evidence="3" type="ORF">ACH61_01229</name>
    <name evidence="4" type="ORF">GSU10_13190</name>
</gene>
<evidence type="ECO:0000256" key="2">
    <source>
        <dbReference type="SAM" id="SignalP"/>
    </source>
</evidence>
<evidence type="ECO:0000313" key="5">
    <source>
        <dbReference type="Proteomes" id="UP000076717"/>
    </source>
</evidence>
<dbReference type="KEGG" id="rte:GSU10_13190"/>
<dbReference type="AlphaFoldDB" id="A0A162J3F9"/>
<proteinExistence type="predicted"/>
<organism evidence="3 5">
    <name type="scientific">Rathayibacter tanaceti</name>
    <dbReference type="NCBI Taxonomy" id="1671680"/>
    <lineage>
        <taxon>Bacteria</taxon>
        <taxon>Bacillati</taxon>
        <taxon>Actinomycetota</taxon>
        <taxon>Actinomycetes</taxon>
        <taxon>Micrococcales</taxon>
        <taxon>Microbacteriaceae</taxon>
        <taxon>Rathayibacter</taxon>
    </lineage>
</organism>
<keyword evidence="5" id="KW-1185">Reference proteome</keyword>
<dbReference type="PATRIC" id="fig|1671680.3.peg.1296"/>
<dbReference type="EMBL" id="CP047186">
    <property type="protein sequence ID" value="QHC56488.1"/>
    <property type="molecule type" value="Genomic_DNA"/>
</dbReference>
<feature type="signal peptide" evidence="2">
    <location>
        <begin position="1"/>
        <end position="24"/>
    </location>
</feature>
<reference evidence="4" key="3">
    <citation type="submission" date="2019-12" db="EMBL/GenBank/DDBJ databases">
        <title>Complete and Draft Genome Sequences of New Strains and Members of Some Known Species of the Genus Rathayibacter isolated from Plants.</title>
        <authorList>
            <person name="Tarlachkov S.V."/>
            <person name="Starodumova I.P."/>
            <person name="Dorofeeva L.V."/>
            <person name="Prisyazhnaya N.V."/>
            <person name="Leyn S.A."/>
            <person name="Zlamal J.E."/>
            <person name="Elane M.L."/>
            <person name="Osterman A.L."/>
            <person name="Nadler S.A."/>
            <person name="Subbotin S.A."/>
            <person name="Evtushenko L.I."/>
        </authorList>
    </citation>
    <scope>NUCLEOTIDE SEQUENCE</scope>
    <source>
        <strain evidence="4">VKM Ac-2761</strain>
    </source>
</reference>
<feature type="compositionally biased region" description="Low complexity" evidence="1">
    <location>
        <begin position="186"/>
        <end position="197"/>
    </location>
</feature>
<protein>
    <submittedName>
        <fullName evidence="3">Uncharacterized protein</fullName>
    </submittedName>
</protein>
<evidence type="ECO:0000256" key="1">
    <source>
        <dbReference type="SAM" id="MobiDB-lite"/>
    </source>
</evidence>
<dbReference type="PROSITE" id="PS51257">
    <property type="entry name" value="PROKAR_LIPOPROTEIN"/>
    <property type="match status" value="1"/>
</dbReference>
<evidence type="ECO:0000313" key="4">
    <source>
        <dbReference type="EMBL" id="QHC56488.1"/>
    </source>
</evidence>
<feature type="compositionally biased region" description="Polar residues" evidence="1">
    <location>
        <begin position="109"/>
        <end position="121"/>
    </location>
</feature>
<dbReference type="Proteomes" id="UP000465031">
    <property type="component" value="Chromosome"/>
</dbReference>
<feature type="chain" id="PRO_5041598054" evidence="2">
    <location>
        <begin position="25"/>
        <end position="225"/>
    </location>
</feature>
<feature type="region of interest" description="Disordered" evidence="1">
    <location>
        <begin position="98"/>
        <end position="225"/>
    </location>
</feature>
<reference evidence="6" key="2">
    <citation type="submission" date="2019-12" db="EMBL/GenBank/DDBJ databases">
        <title>Complete and draft genome sequences of new strains and members of some known species of the genus Rathayibacter isolated from plants.</title>
        <authorList>
            <person name="Tarlachkov S.V."/>
            <person name="Starodumova I.P."/>
            <person name="Dorofeeva L.V."/>
            <person name="Prisyazhnaya N.V."/>
            <person name="Leyn S."/>
            <person name="Zlamal J."/>
            <person name="Elan M."/>
            <person name="Osterman A.L."/>
            <person name="Nadler S."/>
            <person name="Subbotin S.A."/>
            <person name="Evtushenko L.I."/>
        </authorList>
    </citation>
    <scope>NUCLEOTIDE SEQUENCE [LARGE SCALE GENOMIC DNA]</scope>
    <source>
        <strain evidence="6">VKM Ac-2761</strain>
    </source>
</reference>
<dbReference type="EMBL" id="LIIN01000031">
    <property type="protein sequence ID" value="KZX21627.1"/>
    <property type="molecule type" value="Genomic_DNA"/>
</dbReference>
<reference evidence="3 5" key="1">
    <citation type="submission" date="2015-08" db="EMBL/GenBank/DDBJ databases">
        <title>Draft Genome Sequence of Rathayibacter sp. Strain VKM Ac-2596 Isolated from Leaf Gall Induced by Plant-Parasitic Nematodes.</title>
        <authorList>
            <person name="Vasilenko O.V."/>
            <person name="Starodumova I.P."/>
            <person name="Tarlachkov S.V."/>
            <person name="Dorofeeva L.V."/>
            <person name="Evtushenko L.I."/>
        </authorList>
    </citation>
    <scope>NUCLEOTIDE SEQUENCE [LARGE SCALE GENOMIC DNA]</scope>
    <source>
        <strain evidence="3 5">VKM Ac-2596</strain>
    </source>
</reference>
<accession>A0A162J3F9</accession>
<feature type="compositionally biased region" description="Acidic residues" evidence="1">
    <location>
        <begin position="146"/>
        <end position="172"/>
    </location>
</feature>
<keyword evidence="2" id="KW-0732">Signal</keyword>
<dbReference type="RefSeq" id="WP_068209682.1">
    <property type="nucleotide sequence ID" value="NZ_CP047186.1"/>
</dbReference>